<name>A0A9W8TN80_9PEZI</name>
<accession>A0A9W8TN80</accession>
<dbReference type="PANTHER" id="PTHR24148">
    <property type="entry name" value="ANKYRIN REPEAT DOMAIN-CONTAINING PROTEIN 39 HOMOLOG-RELATED"/>
    <property type="match status" value="1"/>
</dbReference>
<keyword evidence="1" id="KW-0175">Coiled coil</keyword>
<proteinExistence type="predicted"/>
<dbReference type="EMBL" id="JANPWZ010000719">
    <property type="protein sequence ID" value="KAJ3572994.1"/>
    <property type="molecule type" value="Genomic_DNA"/>
</dbReference>
<dbReference type="PANTHER" id="PTHR24148:SF64">
    <property type="entry name" value="HETEROKARYON INCOMPATIBILITY DOMAIN-CONTAINING PROTEIN"/>
    <property type="match status" value="1"/>
</dbReference>
<protein>
    <recommendedName>
        <fullName evidence="2">Heterokaryon incompatibility domain-containing protein</fullName>
    </recommendedName>
</protein>
<dbReference type="Pfam" id="PF06985">
    <property type="entry name" value="HET"/>
    <property type="match status" value="1"/>
</dbReference>
<evidence type="ECO:0000313" key="4">
    <source>
        <dbReference type="Proteomes" id="UP001148614"/>
    </source>
</evidence>
<sequence>MTSNNEPVDKKKASKGSYAVGILNQLGTAAKRAYEDGTLARMPRELLTQHDSSPKYAYSVLPTTTSIRLLEVSASNPGDLIQCKIYVVDLRSRPKYIALSYSWEKDGSWTKFAAGMADDGMRKMGIRLPKSSDKDDDPDDDHGKRLIICNGRKMMVQANLYDALLQFRRVAPGRYWVDAVCINQKDEKEKAQQMQMMSDIYRTAESVTIWLGKCPQLISRGIARLEMAQGDIWQMKKEDDRAGKKQMLGDDSEPHAFYGAAYLLSRRWFGRLWVVQEFCLARRMVIQFGEHRIRPETIAYLVQSFKDILEGKKGREKEHVEFEMEIGSFYRPFWGQHLEFVPVMFESRELFQQGKQWELEEWFRMTRGRRATDTLDFANAGLALIRESSLTIDQSLQLEDAVTTSSPGPRLWPKIRATSGADRFEVFLNLAACLLTQSQSVFLLSLGSLGNDPRLPSWVPDPEMFTMSITEPFAYREGTNFGACITSLASPKISPDGRTLYLRAARLGTVDHLLKHEKVPAFNLVGEGSDIIAFLELATKIPVKYGPAQESGLHALARTLIADSSTKIDPVVALIKYLSVQVSIVRDKVNRLSKLKQSGMEEYISRKTDDYNNRHEPNAQEAKRLARRLEEVWAKLKSIYPDQPWTSSDVKTAQELTSEERNYVEIASKINAWRVIFLTREGQLGLGGVWIKEGQSLMLVESGYVPYVFKSAEQTAKEHMKSVKENIQKLLKEPQPLSGREEKKLKELKKTLDRLQGTMHEQAGTWAINGEAYIHGIMHGEAMNESLVFEPIAVN</sequence>
<dbReference type="InterPro" id="IPR052895">
    <property type="entry name" value="HetReg/Transcr_Mod"/>
</dbReference>
<feature type="domain" description="Heterokaryon incompatibility" evidence="2">
    <location>
        <begin position="96"/>
        <end position="277"/>
    </location>
</feature>
<dbReference type="InterPro" id="IPR010730">
    <property type="entry name" value="HET"/>
</dbReference>
<dbReference type="VEuPathDB" id="FungiDB:F4678DRAFT_469831"/>
<dbReference type="AlphaFoldDB" id="A0A9W8TN80"/>
<reference evidence="3" key="1">
    <citation type="submission" date="2022-07" db="EMBL/GenBank/DDBJ databases">
        <title>Genome Sequence of Xylaria arbuscula.</title>
        <authorList>
            <person name="Buettner E."/>
        </authorList>
    </citation>
    <scope>NUCLEOTIDE SEQUENCE</scope>
    <source>
        <strain evidence="3">VT107</strain>
    </source>
</reference>
<comment type="caution">
    <text evidence="3">The sequence shown here is derived from an EMBL/GenBank/DDBJ whole genome shotgun (WGS) entry which is preliminary data.</text>
</comment>
<keyword evidence="4" id="KW-1185">Reference proteome</keyword>
<gene>
    <name evidence="3" type="ORF">NPX13_g4857</name>
</gene>
<dbReference type="Proteomes" id="UP001148614">
    <property type="component" value="Unassembled WGS sequence"/>
</dbReference>
<evidence type="ECO:0000256" key="1">
    <source>
        <dbReference type="SAM" id="Coils"/>
    </source>
</evidence>
<evidence type="ECO:0000313" key="3">
    <source>
        <dbReference type="EMBL" id="KAJ3572994.1"/>
    </source>
</evidence>
<feature type="coiled-coil region" evidence="1">
    <location>
        <begin position="713"/>
        <end position="765"/>
    </location>
</feature>
<organism evidence="3 4">
    <name type="scientific">Xylaria arbuscula</name>
    <dbReference type="NCBI Taxonomy" id="114810"/>
    <lineage>
        <taxon>Eukaryota</taxon>
        <taxon>Fungi</taxon>
        <taxon>Dikarya</taxon>
        <taxon>Ascomycota</taxon>
        <taxon>Pezizomycotina</taxon>
        <taxon>Sordariomycetes</taxon>
        <taxon>Xylariomycetidae</taxon>
        <taxon>Xylariales</taxon>
        <taxon>Xylariaceae</taxon>
        <taxon>Xylaria</taxon>
    </lineage>
</organism>
<evidence type="ECO:0000259" key="2">
    <source>
        <dbReference type="Pfam" id="PF06985"/>
    </source>
</evidence>